<dbReference type="Pfam" id="PF01614">
    <property type="entry name" value="IclR_C"/>
    <property type="match status" value="1"/>
</dbReference>
<proteinExistence type="predicted"/>
<evidence type="ECO:0000256" key="3">
    <source>
        <dbReference type="ARBA" id="ARBA00023163"/>
    </source>
</evidence>
<dbReference type="GO" id="GO:0003700">
    <property type="term" value="F:DNA-binding transcription factor activity"/>
    <property type="evidence" value="ECO:0007669"/>
    <property type="project" value="TreeGrafter"/>
</dbReference>
<feature type="domain" description="IclR-ED" evidence="5">
    <location>
        <begin position="55"/>
        <end position="238"/>
    </location>
</feature>
<keyword evidence="7" id="KW-1185">Reference proteome</keyword>
<comment type="caution">
    <text evidence="6">The sequence shown here is derived from an EMBL/GenBank/DDBJ whole genome shotgun (WGS) entry which is preliminary data.</text>
</comment>
<keyword evidence="2" id="KW-0238">DNA-binding</keyword>
<dbReference type="Gene3D" id="1.10.10.10">
    <property type="entry name" value="Winged helix-like DNA-binding domain superfamily/Winged helix DNA-binding domain"/>
    <property type="match status" value="1"/>
</dbReference>
<dbReference type="SUPFAM" id="SSF55781">
    <property type="entry name" value="GAF domain-like"/>
    <property type="match status" value="1"/>
</dbReference>
<dbReference type="InterPro" id="IPR050707">
    <property type="entry name" value="HTH_MetabolicPath_Reg"/>
</dbReference>
<keyword evidence="1" id="KW-0805">Transcription regulation</keyword>
<evidence type="ECO:0000313" key="6">
    <source>
        <dbReference type="EMBL" id="NMO96406.1"/>
    </source>
</evidence>
<protein>
    <submittedName>
        <fullName evidence="6">IclR family transcriptional regulator</fullName>
    </submittedName>
</protein>
<keyword evidence="3" id="KW-0804">Transcription</keyword>
<dbReference type="Proteomes" id="UP000565468">
    <property type="component" value="Unassembled WGS sequence"/>
</dbReference>
<dbReference type="AlphaFoldDB" id="A0A848M6Z0"/>
<evidence type="ECO:0000259" key="5">
    <source>
        <dbReference type="PROSITE" id="PS51078"/>
    </source>
</evidence>
<accession>A0A848M6Z0</accession>
<dbReference type="InterPro" id="IPR029016">
    <property type="entry name" value="GAF-like_dom_sf"/>
</dbReference>
<dbReference type="GO" id="GO:0045892">
    <property type="term" value="P:negative regulation of DNA-templated transcription"/>
    <property type="evidence" value="ECO:0007669"/>
    <property type="project" value="TreeGrafter"/>
</dbReference>
<dbReference type="PROSITE" id="PS51077">
    <property type="entry name" value="HTH_ICLR"/>
    <property type="match status" value="1"/>
</dbReference>
<dbReference type="Pfam" id="PF09339">
    <property type="entry name" value="HTH_IclR"/>
    <property type="match status" value="1"/>
</dbReference>
<name>A0A848M6Z0_PAELE</name>
<dbReference type="PANTHER" id="PTHR30136:SF24">
    <property type="entry name" value="HTH-TYPE TRANSCRIPTIONAL REPRESSOR ALLR"/>
    <property type="match status" value="1"/>
</dbReference>
<dbReference type="PANTHER" id="PTHR30136">
    <property type="entry name" value="HELIX-TURN-HELIX TRANSCRIPTIONAL REGULATOR, ICLR FAMILY"/>
    <property type="match status" value="1"/>
</dbReference>
<evidence type="ECO:0000256" key="1">
    <source>
        <dbReference type="ARBA" id="ARBA00023015"/>
    </source>
</evidence>
<dbReference type="SMART" id="SM00346">
    <property type="entry name" value="HTH_ICLR"/>
    <property type="match status" value="1"/>
</dbReference>
<evidence type="ECO:0000256" key="2">
    <source>
        <dbReference type="ARBA" id="ARBA00023125"/>
    </source>
</evidence>
<evidence type="ECO:0000259" key="4">
    <source>
        <dbReference type="PROSITE" id="PS51077"/>
    </source>
</evidence>
<dbReference type="InterPro" id="IPR005471">
    <property type="entry name" value="Tscrpt_reg_IclR_N"/>
</dbReference>
<dbReference type="GO" id="GO:0003677">
    <property type="term" value="F:DNA binding"/>
    <property type="evidence" value="ECO:0007669"/>
    <property type="project" value="UniProtKB-KW"/>
</dbReference>
<gene>
    <name evidence="6" type="ORF">HII30_11550</name>
</gene>
<dbReference type="InterPro" id="IPR036390">
    <property type="entry name" value="WH_DNA-bd_sf"/>
</dbReference>
<organism evidence="6 7">
    <name type="scientific">Paenibacillus lemnae</name>
    <dbReference type="NCBI Taxonomy" id="1330551"/>
    <lineage>
        <taxon>Bacteria</taxon>
        <taxon>Bacillati</taxon>
        <taxon>Bacillota</taxon>
        <taxon>Bacilli</taxon>
        <taxon>Bacillales</taxon>
        <taxon>Paenibacillaceae</taxon>
        <taxon>Paenibacillus</taxon>
    </lineage>
</organism>
<evidence type="ECO:0000313" key="7">
    <source>
        <dbReference type="Proteomes" id="UP000565468"/>
    </source>
</evidence>
<feature type="domain" description="HTH iclR-type" evidence="4">
    <location>
        <begin position="1"/>
        <end position="54"/>
    </location>
</feature>
<reference evidence="6 7" key="1">
    <citation type="submission" date="2020-04" db="EMBL/GenBank/DDBJ databases">
        <title>Paenibacillus algicola sp. nov., a novel marine bacterium producing alginate lyase.</title>
        <authorList>
            <person name="Huang H."/>
        </authorList>
    </citation>
    <scope>NUCLEOTIDE SEQUENCE [LARGE SCALE GENOMIC DNA]</scope>
    <source>
        <strain evidence="6 7">L7-75</strain>
    </source>
</reference>
<sequence>MDLLNLFQNHLKLSINDMTKLSGIPKTSVHRMIGSLEQMGFLCKDEDGQYTLGLLFLQFGNLVAERLDIRNISLQVMEKLRDDIGEAVHLVLRDGEETMYIEKLDTHHPVRLFTKIGKKAPLYAGASSRTILAFMPQEEREAYLESVVLKPIGCGTMTDKDKLRASLERSQRDGYSFSRSELENYTAELSVPIFDHTGQAIAALSIAGLEVRFDEEHMPELITKIKAAAHEISSKLGYNGHSY</sequence>
<dbReference type="InterPro" id="IPR014757">
    <property type="entry name" value="Tscrpt_reg_IclR_C"/>
</dbReference>
<dbReference type="EMBL" id="JABBPN010000009">
    <property type="protein sequence ID" value="NMO96406.1"/>
    <property type="molecule type" value="Genomic_DNA"/>
</dbReference>
<dbReference type="PROSITE" id="PS51078">
    <property type="entry name" value="ICLR_ED"/>
    <property type="match status" value="1"/>
</dbReference>
<dbReference type="InterPro" id="IPR036388">
    <property type="entry name" value="WH-like_DNA-bd_sf"/>
</dbReference>
<dbReference type="Gene3D" id="3.30.450.40">
    <property type="match status" value="1"/>
</dbReference>
<dbReference type="SUPFAM" id="SSF46785">
    <property type="entry name" value="Winged helix' DNA-binding domain"/>
    <property type="match status" value="1"/>
</dbReference>